<evidence type="ECO:0000313" key="4">
    <source>
        <dbReference type="Proteomes" id="UP000071927"/>
    </source>
</evidence>
<dbReference type="Proteomes" id="UP000071927">
    <property type="component" value="Unassembled WGS sequence"/>
</dbReference>
<dbReference type="PANTHER" id="PTHR30121:SF6">
    <property type="entry name" value="SLR6007 PROTEIN"/>
    <property type="match status" value="1"/>
</dbReference>
<dbReference type="PANTHER" id="PTHR30121">
    <property type="entry name" value="UNCHARACTERIZED PROTEIN YJGR-RELATED"/>
    <property type="match status" value="1"/>
</dbReference>
<reference evidence="3 4" key="1">
    <citation type="submission" date="2016-01" db="EMBL/GenBank/DDBJ databases">
        <title>Highly variable Streptococcus oralis are common among viridans streptococci isolated from primates.</title>
        <authorList>
            <person name="Denapaite D."/>
            <person name="Rieger M."/>
            <person name="Koendgen S."/>
            <person name="Brueckner R."/>
            <person name="Ochigava I."/>
            <person name="Kappeler P."/>
            <person name="Maetz-Rensing K."/>
            <person name="Leendertz F."/>
            <person name="Hakenbeck R."/>
        </authorList>
    </citation>
    <scope>NUCLEOTIDE SEQUENCE [LARGE SCALE GENOMIC DNA]</scope>
    <source>
        <strain evidence="1 3">DD02</strain>
        <strain evidence="2 4">DD03</strain>
    </source>
</reference>
<dbReference type="Pfam" id="PF12846">
    <property type="entry name" value="AAA_10"/>
    <property type="match status" value="1"/>
</dbReference>
<dbReference type="EMBL" id="LQXV01000167">
    <property type="protein sequence ID" value="KXU09161.1"/>
    <property type="molecule type" value="Genomic_DNA"/>
</dbReference>
<organism evidence="2 4">
    <name type="scientific">Streptococcus gallolyticus</name>
    <dbReference type="NCBI Taxonomy" id="315405"/>
    <lineage>
        <taxon>Bacteria</taxon>
        <taxon>Bacillati</taxon>
        <taxon>Bacillota</taxon>
        <taxon>Bacilli</taxon>
        <taxon>Lactobacillales</taxon>
        <taxon>Streptococcaceae</taxon>
        <taxon>Streptococcus</taxon>
    </lineage>
</organism>
<proteinExistence type="predicted"/>
<dbReference type="AlphaFoldDB" id="A0A139R343"/>
<dbReference type="PIRSF" id="PIRSF015040">
    <property type="entry name" value="ATPase_SAG2001_prd"/>
    <property type="match status" value="1"/>
</dbReference>
<dbReference type="InterPro" id="IPR027417">
    <property type="entry name" value="P-loop_NTPase"/>
</dbReference>
<gene>
    <name evidence="1" type="ORF">SGADD02_02047</name>
    <name evidence="2" type="ORF">SGADD03_01016</name>
</gene>
<protein>
    <submittedName>
        <fullName evidence="2">Putative conjugal transfer protein</fullName>
    </submittedName>
</protein>
<accession>A0A139R343</accession>
<dbReference type="InterPro" id="IPR051162">
    <property type="entry name" value="T4SS_component"/>
</dbReference>
<dbReference type="Gene3D" id="3.40.50.300">
    <property type="entry name" value="P-loop containing nucleotide triphosphate hydrolases"/>
    <property type="match status" value="2"/>
</dbReference>
<dbReference type="InterPro" id="IPR016628">
    <property type="entry name" value="ATPase_SAG2001_prd"/>
</dbReference>
<sequence length="843" mass="95961">MSIVDTILNLSDTKMLNHIWDFHDNLFLKKDGSVFAMYRVPSEIINTVDAKAKENFKELSLSALATLESHKDYMIARLPIDRDILNVFNRLSEDIDWEAESANFAEYVLENMLDGIYEDMGEVIDNWYFMCVPLKSIHVSIDLKEVVTQSYKVLRNSTLSLVGLGEETPIDWYEKFQLREETLRSALALLNVEPLTTSENIFVNLLTYRLGLVVDRDSEVTAVENNVENIDDVNLGFEDTNILTISNYGSKMYRAELPIETIPENVSYFHLEEEVQSVNFPTASWVLVQFSSKFGFFSLPTRAKKVRRRVKNTQEEADQAGDTQNKKVMRGRYLLEDLKDKVDEGEQLVSYLYTLSVYGETLEILEYRMNVLMTQMKAIGVKLAKARADQVYLFYKNRFGEVLTNSDKNYIQPMSLEAFCENLFFITHRVGTDVGFPIGRVDTQIASWKGDYQSAIDASNNLVMVNLFQANKTNVKGKVTSNPHVGVMGETGSGKSFLIKLLFTYHSLLKGQFLYVDPKNEMRAQYHRVLKELEATNTLPELQRYIRSIHYVTLDAKDPKNHGALDPIVFLDGQEATDLADSMIDLMLKNNTDEIEEAYLASIARVLQRKDDGEKVGMLHVFQDMMASPSENVANAGRNLWRKSQNSILALCFSDGQNPALDLDCKITILGVVGLDLPKGAVKGEFSKSQLKSMAVLYGLSYFCKRFGERNPAMETLSVFDECWMLEGTPAGEALIMNIKRVGRAYNNFMILGTQSIHDTQTENDDTGFGTVFAFLEEREIDDVLDYIRVAKTEDTRKWYGNMTLGQCIYYDTFGRRERITVDGMLKEMTPLFDTVQSELKAV</sequence>
<dbReference type="PATRIC" id="fig|315405.11.peg.2381"/>
<dbReference type="EMBL" id="LQOF01000409">
    <property type="protein sequence ID" value="KXT64467.1"/>
    <property type="molecule type" value="Genomic_DNA"/>
</dbReference>
<name>A0A139R343_9STRE</name>
<dbReference type="SUPFAM" id="SSF52540">
    <property type="entry name" value="P-loop containing nucleoside triphosphate hydrolases"/>
    <property type="match status" value="1"/>
</dbReference>
<evidence type="ECO:0000313" key="1">
    <source>
        <dbReference type="EMBL" id="KXT64467.1"/>
    </source>
</evidence>
<dbReference type="RefSeq" id="WP_231088105.1">
    <property type="nucleotide sequence ID" value="NZ_KQ968756.1"/>
</dbReference>
<evidence type="ECO:0000313" key="2">
    <source>
        <dbReference type="EMBL" id="KXU09161.1"/>
    </source>
</evidence>
<comment type="caution">
    <text evidence="2">The sequence shown here is derived from an EMBL/GenBank/DDBJ whole genome shotgun (WGS) entry which is preliminary data.</text>
</comment>
<evidence type="ECO:0000313" key="3">
    <source>
        <dbReference type="Proteomes" id="UP000070198"/>
    </source>
</evidence>
<dbReference type="Proteomes" id="UP000070198">
    <property type="component" value="Unassembled WGS sequence"/>
</dbReference>